<proteinExistence type="predicted"/>
<organism evidence="2 3">
    <name type="scientific">Streptomyces actuosus</name>
    <dbReference type="NCBI Taxonomy" id="1885"/>
    <lineage>
        <taxon>Bacteria</taxon>
        <taxon>Bacillati</taxon>
        <taxon>Actinomycetota</taxon>
        <taxon>Actinomycetes</taxon>
        <taxon>Kitasatosporales</taxon>
        <taxon>Streptomycetaceae</taxon>
        <taxon>Streptomyces</taxon>
    </lineage>
</organism>
<feature type="chain" id="PRO_5016112834" description="Secreted protein" evidence="1">
    <location>
        <begin position="27"/>
        <end position="71"/>
    </location>
</feature>
<accession>A0A2U9PEB7</accession>
<feature type="signal peptide" evidence="1">
    <location>
        <begin position="1"/>
        <end position="26"/>
    </location>
</feature>
<dbReference type="Proteomes" id="UP000247634">
    <property type="component" value="Chromosome"/>
</dbReference>
<evidence type="ECO:0000313" key="2">
    <source>
        <dbReference type="EMBL" id="AWT47963.1"/>
    </source>
</evidence>
<keyword evidence="3" id="KW-1185">Reference proteome</keyword>
<evidence type="ECO:0000313" key="3">
    <source>
        <dbReference type="Proteomes" id="UP000247634"/>
    </source>
</evidence>
<evidence type="ECO:0000256" key="1">
    <source>
        <dbReference type="SAM" id="SignalP"/>
    </source>
</evidence>
<dbReference type="OrthoDB" id="4252124at2"/>
<reference evidence="2 3" key="1">
    <citation type="submission" date="2018-06" db="EMBL/GenBank/DDBJ databases">
        <title>The complete genome sequence of a nosiheptide producer Streptomyces actuosus ATCC 25421: deducing the ability of producing a new class III lantibiotics.</title>
        <authorList>
            <person name="Liu W."/>
            <person name="Sun F."/>
            <person name="Hu Y."/>
        </authorList>
    </citation>
    <scope>NUCLEOTIDE SEQUENCE [LARGE SCALE GENOMIC DNA]</scope>
    <source>
        <strain evidence="2 3">ATCC 25421</strain>
    </source>
</reference>
<keyword evidence="1" id="KW-0732">Signal</keyword>
<dbReference type="RefSeq" id="WP_110637423.1">
    <property type="nucleotide sequence ID" value="NZ_CP029788.1"/>
</dbReference>
<dbReference type="KEGG" id="sact:DMT42_35780"/>
<dbReference type="AlphaFoldDB" id="A0A2U9PEB7"/>
<protein>
    <recommendedName>
        <fullName evidence="4">Secreted protein</fullName>
    </recommendedName>
</protein>
<gene>
    <name evidence="2" type="ORF">DMT42_35780</name>
</gene>
<name>A0A2U9PEB7_STRAS</name>
<dbReference type="EMBL" id="CP029788">
    <property type="protein sequence ID" value="AWT47963.1"/>
    <property type="molecule type" value="Genomic_DNA"/>
</dbReference>
<sequence length="71" mass="6928">MHKLSYALFAALAAAGTLLAPGAAAAAAPSDVTASQCIAGGGVIIIQDTGTGDHQFTMRCSGGLHDGETVV</sequence>
<evidence type="ECO:0008006" key="4">
    <source>
        <dbReference type="Google" id="ProtNLM"/>
    </source>
</evidence>